<keyword evidence="3" id="KW-1185">Reference proteome</keyword>
<proteinExistence type="predicted"/>
<protein>
    <submittedName>
        <fullName evidence="2">Uncharacterized protein</fullName>
    </submittedName>
</protein>
<keyword evidence="1" id="KW-0732">Signal</keyword>
<gene>
    <name evidence="2" type="ORF">Lalb_Chr03g0035331</name>
</gene>
<feature type="chain" id="PRO_5025625227" evidence="1">
    <location>
        <begin position="19"/>
        <end position="46"/>
    </location>
</feature>
<reference evidence="3" key="1">
    <citation type="journal article" date="2020" name="Nat. Commun.">
        <title>Genome sequence of the cluster root forming white lupin.</title>
        <authorList>
            <person name="Hufnagel B."/>
            <person name="Marques A."/>
            <person name="Soriano A."/>
            <person name="Marques L."/>
            <person name="Divol F."/>
            <person name="Doumas P."/>
            <person name="Sallet E."/>
            <person name="Mancinotti D."/>
            <person name="Carrere S."/>
            <person name="Marande W."/>
            <person name="Arribat S."/>
            <person name="Keller J."/>
            <person name="Huneau C."/>
            <person name="Blein T."/>
            <person name="Aime D."/>
            <person name="Laguerre M."/>
            <person name="Taylor J."/>
            <person name="Schubert V."/>
            <person name="Nelson M."/>
            <person name="Geu-Flores F."/>
            <person name="Crespi M."/>
            <person name="Gallardo-Guerrero K."/>
            <person name="Delaux P.-M."/>
            <person name="Salse J."/>
            <person name="Berges H."/>
            <person name="Guyot R."/>
            <person name="Gouzy J."/>
            <person name="Peret B."/>
        </authorList>
    </citation>
    <scope>NUCLEOTIDE SEQUENCE [LARGE SCALE GENOMIC DNA]</scope>
    <source>
        <strain evidence="3">cv. Amiga</strain>
    </source>
</reference>
<accession>A0A6A4QVC7</accession>
<evidence type="ECO:0000256" key="1">
    <source>
        <dbReference type="SAM" id="SignalP"/>
    </source>
</evidence>
<dbReference type="EMBL" id="WOCE01000003">
    <property type="protein sequence ID" value="KAE9617433.1"/>
    <property type="molecule type" value="Genomic_DNA"/>
</dbReference>
<feature type="signal peptide" evidence="1">
    <location>
        <begin position="1"/>
        <end position="18"/>
    </location>
</feature>
<sequence>MALVLRLLWCQLGCIVLTSHFKPSSSIMGRNICRSITQTFNAKSCS</sequence>
<evidence type="ECO:0000313" key="3">
    <source>
        <dbReference type="Proteomes" id="UP000447434"/>
    </source>
</evidence>
<organism evidence="2 3">
    <name type="scientific">Lupinus albus</name>
    <name type="common">White lupine</name>
    <name type="synonym">Lupinus termis</name>
    <dbReference type="NCBI Taxonomy" id="3870"/>
    <lineage>
        <taxon>Eukaryota</taxon>
        <taxon>Viridiplantae</taxon>
        <taxon>Streptophyta</taxon>
        <taxon>Embryophyta</taxon>
        <taxon>Tracheophyta</taxon>
        <taxon>Spermatophyta</taxon>
        <taxon>Magnoliopsida</taxon>
        <taxon>eudicotyledons</taxon>
        <taxon>Gunneridae</taxon>
        <taxon>Pentapetalae</taxon>
        <taxon>rosids</taxon>
        <taxon>fabids</taxon>
        <taxon>Fabales</taxon>
        <taxon>Fabaceae</taxon>
        <taxon>Papilionoideae</taxon>
        <taxon>50 kb inversion clade</taxon>
        <taxon>genistoids sensu lato</taxon>
        <taxon>core genistoids</taxon>
        <taxon>Genisteae</taxon>
        <taxon>Lupinus</taxon>
    </lineage>
</organism>
<name>A0A6A4QVC7_LUPAL</name>
<comment type="caution">
    <text evidence="2">The sequence shown here is derived from an EMBL/GenBank/DDBJ whole genome shotgun (WGS) entry which is preliminary data.</text>
</comment>
<dbReference type="AlphaFoldDB" id="A0A6A4QVC7"/>
<dbReference type="Proteomes" id="UP000447434">
    <property type="component" value="Chromosome 3"/>
</dbReference>
<evidence type="ECO:0000313" key="2">
    <source>
        <dbReference type="EMBL" id="KAE9617433.1"/>
    </source>
</evidence>